<dbReference type="PROSITE" id="PS51459">
    <property type="entry name" value="FIDO"/>
    <property type="match status" value="1"/>
</dbReference>
<protein>
    <submittedName>
        <fullName evidence="2">Virulence RhuM family protein</fullName>
    </submittedName>
</protein>
<organism evidence="2 3">
    <name type="scientific">Candidatus Dojkabacteria bacterium</name>
    <dbReference type="NCBI Taxonomy" id="2099670"/>
    <lineage>
        <taxon>Bacteria</taxon>
        <taxon>Candidatus Dojkabacteria</taxon>
    </lineage>
</organism>
<dbReference type="EMBL" id="JAGQLH010000041">
    <property type="protein sequence ID" value="MCA9385736.1"/>
    <property type="molecule type" value="Genomic_DNA"/>
</dbReference>
<dbReference type="Proteomes" id="UP000754563">
    <property type="component" value="Unassembled WGS sequence"/>
</dbReference>
<dbReference type="InterPro" id="IPR011204">
    <property type="entry name" value="Virulence_RhuM-like"/>
</dbReference>
<dbReference type="PANTHER" id="PTHR35810:SF1">
    <property type="entry name" value="CYTOPLASMIC PROTEIN"/>
    <property type="match status" value="1"/>
</dbReference>
<dbReference type="SUPFAM" id="SSF140931">
    <property type="entry name" value="Fic-like"/>
    <property type="match status" value="1"/>
</dbReference>
<name>A0A955RKF7_9BACT</name>
<gene>
    <name evidence="2" type="ORF">KC717_03750</name>
</gene>
<evidence type="ECO:0000313" key="2">
    <source>
        <dbReference type="EMBL" id="MCA9385736.1"/>
    </source>
</evidence>
<dbReference type="InterPro" id="IPR003812">
    <property type="entry name" value="Fido"/>
</dbReference>
<evidence type="ECO:0000259" key="1">
    <source>
        <dbReference type="PROSITE" id="PS51459"/>
    </source>
</evidence>
<reference evidence="2" key="2">
    <citation type="journal article" date="2021" name="Microbiome">
        <title>Successional dynamics and alternative stable states in a saline activated sludge microbial community over 9 years.</title>
        <authorList>
            <person name="Wang Y."/>
            <person name="Ye J."/>
            <person name="Ju F."/>
            <person name="Liu L."/>
            <person name="Boyd J.A."/>
            <person name="Deng Y."/>
            <person name="Parks D.H."/>
            <person name="Jiang X."/>
            <person name="Yin X."/>
            <person name="Woodcroft B.J."/>
            <person name="Tyson G.W."/>
            <person name="Hugenholtz P."/>
            <person name="Polz M.F."/>
            <person name="Zhang T."/>
        </authorList>
    </citation>
    <scope>NUCLEOTIDE SEQUENCE</scope>
    <source>
        <strain evidence="2">HKST-UBA11</strain>
    </source>
</reference>
<accession>A0A955RKF7</accession>
<dbReference type="InterPro" id="IPR036597">
    <property type="entry name" value="Fido-like_dom_sf"/>
</dbReference>
<dbReference type="PANTHER" id="PTHR35810">
    <property type="entry name" value="CYTOPLASMIC PROTEIN-RELATED"/>
    <property type="match status" value="1"/>
</dbReference>
<dbReference type="Gene3D" id="1.20.120.1870">
    <property type="entry name" value="Fic/DOC protein, Fido domain"/>
    <property type="match status" value="1"/>
</dbReference>
<dbReference type="AlphaFoldDB" id="A0A955RKF7"/>
<reference evidence="2" key="1">
    <citation type="submission" date="2020-04" db="EMBL/GenBank/DDBJ databases">
        <authorList>
            <person name="Zhang T."/>
        </authorList>
    </citation>
    <scope>NUCLEOTIDE SEQUENCE</scope>
    <source>
        <strain evidence="2">HKST-UBA11</strain>
    </source>
</reference>
<dbReference type="Pfam" id="PF13310">
    <property type="entry name" value="Virulence_RhuM"/>
    <property type="match status" value="1"/>
</dbReference>
<feature type="domain" description="Fido" evidence="1">
    <location>
        <begin position="137"/>
        <end position="284"/>
    </location>
</feature>
<comment type="caution">
    <text evidence="2">The sequence shown here is derived from an EMBL/GenBank/DDBJ whole genome shotgun (WGS) entry which is preliminary data.</text>
</comment>
<sequence>MINHPKLKTISNHDIRVAFSIDQETLENALSLLHSDTKDSYDFSTFLALSFIIDTEEARKIKEWASESLESYIGKGYIIDKDALQTTQQERLSELHEVISLMRDNVDNKVFEGKEQDLFSLIEDYAHTWDVFHRFDKDQLLVEEVHTNARYSLSYDDAQHVIKELRSVLVKKDIATDVFGYGGDQGLHAIIGIIGQSFGGHEVYPSIEEKAAHILYLIIKDHPFVDGNKRIASALFIYFLEKNNFSWNVNKQKKINDNALVALALLVATSEPRDKETMIQLIIRLLQNDFNG</sequence>
<evidence type="ECO:0000313" key="3">
    <source>
        <dbReference type="Proteomes" id="UP000754563"/>
    </source>
</evidence>
<dbReference type="Pfam" id="PF02661">
    <property type="entry name" value="Fic"/>
    <property type="match status" value="1"/>
</dbReference>
<proteinExistence type="predicted"/>
<dbReference type="InterPro" id="IPR053737">
    <property type="entry name" value="Type_II_TA_Toxin"/>
</dbReference>